<dbReference type="AlphaFoldDB" id="A0A8T0TWY5"/>
<dbReference type="Proteomes" id="UP000823388">
    <property type="component" value="Chromosome 3N"/>
</dbReference>
<keyword evidence="2" id="KW-0472">Membrane</keyword>
<evidence type="ECO:0000313" key="3">
    <source>
        <dbReference type="EMBL" id="KAG2615310.1"/>
    </source>
</evidence>
<keyword evidence="2" id="KW-0812">Transmembrane</keyword>
<evidence type="ECO:0000256" key="1">
    <source>
        <dbReference type="SAM" id="MobiDB-lite"/>
    </source>
</evidence>
<feature type="compositionally biased region" description="Polar residues" evidence="1">
    <location>
        <begin position="84"/>
        <end position="96"/>
    </location>
</feature>
<name>A0A8T0TWY5_PANVG</name>
<proteinExistence type="predicted"/>
<feature type="transmembrane region" description="Helical" evidence="2">
    <location>
        <begin position="125"/>
        <end position="145"/>
    </location>
</feature>
<evidence type="ECO:0000256" key="2">
    <source>
        <dbReference type="SAM" id="Phobius"/>
    </source>
</evidence>
<dbReference type="EMBL" id="CM029042">
    <property type="protein sequence ID" value="KAG2615310.1"/>
    <property type="molecule type" value="Genomic_DNA"/>
</dbReference>
<keyword evidence="2" id="KW-1133">Transmembrane helix</keyword>
<evidence type="ECO:0000313" key="4">
    <source>
        <dbReference type="Proteomes" id="UP000823388"/>
    </source>
</evidence>
<feature type="region of interest" description="Disordered" evidence="1">
    <location>
        <begin position="58"/>
        <end position="96"/>
    </location>
</feature>
<reference evidence="3" key="1">
    <citation type="submission" date="2020-05" db="EMBL/GenBank/DDBJ databases">
        <title>WGS assembly of Panicum virgatum.</title>
        <authorList>
            <person name="Lovell J.T."/>
            <person name="Jenkins J."/>
            <person name="Shu S."/>
            <person name="Juenger T.E."/>
            <person name="Schmutz J."/>
        </authorList>
    </citation>
    <scope>NUCLEOTIDE SEQUENCE</scope>
    <source>
        <strain evidence="3">AP13</strain>
    </source>
</reference>
<organism evidence="3 4">
    <name type="scientific">Panicum virgatum</name>
    <name type="common">Blackwell switchgrass</name>
    <dbReference type="NCBI Taxonomy" id="38727"/>
    <lineage>
        <taxon>Eukaryota</taxon>
        <taxon>Viridiplantae</taxon>
        <taxon>Streptophyta</taxon>
        <taxon>Embryophyta</taxon>
        <taxon>Tracheophyta</taxon>
        <taxon>Spermatophyta</taxon>
        <taxon>Magnoliopsida</taxon>
        <taxon>Liliopsida</taxon>
        <taxon>Poales</taxon>
        <taxon>Poaceae</taxon>
        <taxon>PACMAD clade</taxon>
        <taxon>Panicoideae</taxon>
        <taxon>Panicodae</taxon>
        <taxon>Paniceae</taxon>
        <taxon>Panicinae</taxon>
        <taxon>Panicum</taxon>
        <taxon>Panicum sect. Hiantes</taxon>
    </lineage>
</organism>
<comment type="caution">
    <text evidence="3">The sequence shown here is derived from an EMBL/GenBank/DDBJ whole genome shotgun (WGS) entry which is preliminary data.</text>
</comment>
<gene>
    <name evidence="3" type="ORF">PVAP13_3NG064690</name>
</gene>
<protein>
    <submittedName>
        <fullName evidence="3">Uncharacterized protein</fullName>
    </submittedName>
</protein>
<accession>A0A8T0TWY5</accession>
<sequence length="238" mass="26283">MSISMTKLLLILMYLFYLRHIFLLRIQHPKKELETSVISTAPPPPPLAAMPPLAVSPSPPILGGQPTSPESSELLVPGAGHRNSPATSPSTALQTQDQEQQVVRTGLLAGAWAEALQLPLLGDVITRPVSFLFLVLLASVVDDVLLRRIRGLVIRRILIRAQIQQGCLTLWITSIYSTPIQHQHQHQPARPLDELYLVLFKLGFKVFINLVPGLLVGGLVYYACMRSCTAPLLWLLIL</sequence>
<feature type="transmembrane region" description="Helical" evidence="2">
    <location>
        <begin position="196"/>
        <end position="224"/>
    </location>
</feature>
<keyword evidence="4" id="KW-1185">Reference proteome</keyword>